<dbReference type="EMBL" id="JOJR01015777">
    <property type="protein sequence ID" value="RCN24896.1"/>
    <property type="molecule type" value="Genomic_DNA"/>
</dbReference>
<sequence length="93" mass="10354">MFRLRSGWRVNSLLCLFTHSCLRSGCSAFVSLFLRILVSFSLSHDFIGSCEVPLSQLLSGAVRSLPLINEKKRAKKGSKYKNSGTLEFDGVKI</sequence>
<keyword evidence="2" id="KW-1185">Reference proteome</keyword>
<comment type="caution">
    <text evidence="1">The sequence shown here is derived from an EMBL/GenBank/DDBJ whole genome shotgun (WGS) entry which is preliminary data.</text>
</comment>
<dbReference type="Proteomes" id="UP000252519">
    <property type="component" value="Unassembled WGS sequence"/>
</dbReference>
<proteinExistence type="predicted"/>
<dbReference type="AlphaFoldDB" id="A0A368EYN7"/>
<feature type="non-terminal residue" evidence="1">
    <location>
        <position position="93"/>
    </location>
</feature>
<dbReference type="STRING" id="29170.A0A368EYN7"/>
<evidence type="ECO:0000313" key="1">
    <source>
        <dbReference type="EMBL" id="RCN24896.1"/>
    </source>
</evidence>
<dbReference type="OrthoDB" id="5855668at2759"/>
<organism evidence="1 2">
    <name type="scientific">Ancylostoma caninum</name>
    <name type="common">Dog hookworm</name>
    <dbReference type="NCBI Taxonomy" id="29170"/>
    <lineage>
        <taxon>Eukaryota</taxon>
        <taxon>Metazoa</taxon>
        <taxon>Ecdysozoa</taxon>
        <taxon>Nematoda</taxon>
        <taxon>Chromadorea</taxon>
        <taxon>Rhabditida</taxon>
        <taxon>Rhabditina</taxon>
        <taxon>Rhabditomorpha</taxon>
        <taxon>Strongyloidea</taxon>
        <taxon>Ancylostomatidae</taxon>
        <taxon>Ancylostomatinae</taxon>
        <taxon>Ancylostoma</taxon>
    </lineage>
</organism>
<reference evidence="1 2" key="1">
    <citation type="submission" date="2014-10" db="EMBL/GenBank/DDBJ databases">
        <title>Draft genome of the hookworm Ancylostoma caninum.</title>
        <authorList>
            <person name="Mitreva M."/>
        </authorList>
    </citation>
    <scope>NUCLEOTIDE SEQUENCE [LARGE SCALE GENOMIC DNA]</scope>
    <source>
        <strain evidence="1 2">Baltimore</strain>
    </source>
</reference>
<name>A0A368EYN7_ANCCA</name>
<accession>A0A368EYN7</accession>
<evidence type="ECO:0000313" key="2">
    <source>
        <dbReference type="Proteomes" id="UP000252519"/>
    </source>
</evidence>
<protein>
    <submittedName>
        <fullName evidence="1">Uncharacterized protein</fullName>
    </submittedName>
</protein>
<gene>
    <name evidence="1" type="ORF">ANCCAN_29398</name>
</gene>